<protein>
    <recommendedName>
        <fullName evidence="3">Transcription factor CBF/NF-Y/archaeal histone domain-containing protein</fullName>
    </recommendedName>
</protein>
<dbReference type="AlphaFoldDB" id="S9UZD4"/>
<reference evidence="1 2" key="1">
    <citation type="journal article" date="2013" name="PLoS ONE">
        <title>Predicting the Proteins of Angomonas deanei, Strigomonas culicis and Their Respective Endosymbionts Reveals New Aspects of the Trypanosomatidae Family.</title>
        <authorList>
            <person name="Motta M.C."/>
            <person name="Martins A.C."/>
            <person name="de Souza S.S."/>
            <person name="Catta-Preta C.M."/>
            <person name="Silva R."/>
            <person name="Klein C.C."/>
            <person name="de Almeida L.G."/>
            <person name="de Lima Cunha O."/>
            <person name="Ciapina L.P."/>
            <person name="Brocchi M."/>
            <person name="Colabardini A.C."/>
            <person name="de Araujo Lima B."/>
            <person name="Machado C.R."/>
            <person name="de Almeida Soares C.M."/>
            <person name="Probst C.M."/>
            <person name="de Menezes C.B."/>
            <person name="Thompson C.E."/>
            <person name="Bartholomeu D.C."/>
            <person name="Gradia D.F."/>
            <person name="Pavoni D.P."/>
            <person name="Grisard E.C."/>
            <person name="Fantinatti-Garboggini F."/>
            <person name="Marchini F.K."/>
            <person name="Rodrigues-Luiz G.F."/>
            <person name="Wagner G."/>
            <person name="Goldman G.H."/>
            <person name="Fietto J.L."/>
            <person name="Elias M.C."/>
            <person name="Goldman M.H."/>
            <person name="Sagot M.F."/>
            <person name="Pereira M."/>
            <person name="Stoco P.H."/>
            <person name="de Mendonca-Neto R.P."/>
            <person name="Teixeira S.M."/>
            <person name="Maciel T.E."/>
            <person name="de Oliveira Mendes T.A."/>
            <person name="Urmenyi T.P."/>
            <person name="de Souza W."/>
            <person name="Schenkman S."/>
            <person name="de Vasconcelos A.T."/>
        </authorList>
    </citation>
    <scope>NUCLEOTIDE SEQUENCE [LARGE SCALE GENOMIC DNA]</scope>
</reference>
<name>S9UZD4_9TRYP</name>
<keyword evidence="2" id="KW-1185">Reference proteome</keyword>
<evidence type="ECO:0008006" key="3">
    <source>
        <dbReference type="Google" id="ProtNLM"/>
    </source>
</evidence>
<dbReference type="Gene3D" id="1.10.20.10">
    <property type="entry name" value="Histone, subunit A"/>
    <property type="match status" value="1"/>
</dbReference>
<sequence length="155" mass="16533">MDTLRDEDIHEVAERLLQASPLYGASGAREGEVEDADEPTLADLAAALDPKAADGSDARRDGGKVPRSLAAGQVDRVVVRALPDGMHVARDARVALQKAATISLLYLTCLAEEERAQSGKRRSTLTPADLRAGLEAAGMASLLAQMRTNTKRDRN</sequence>
<dbReference type="InterPro" id="IPR009072">
    <property type="entry name" value="Histone-fold"/>
</dbReference>
<evidence type="ECO:0000313" key="2">
    <source>
        <dbReference type="Proteomes" id="UP000015354"/>
    </source>
</evidence>
<dbReference type="CDD" id="cd22928">
    <property type="entry name" value="HFD_POLE3_DPB4"/>
    <property type="match status" value="1"/>
</dbReference>
<evidence type="ECO:0000313" key="1">
    <source>
        <dbReference type="EMBL" id="EPY15920.1"/>
    </source>
</evidence>
<dbReference type="Proteomes" id="UP000015354">
    <property type="component" value="Unassembled WGS sequence"/>
</dbReference>
<dbReference type="SUPFAM" id="SSF47113">
    <property type="entry name" value="Histone-fold"/>
    <property type="match status" value="1"/>
</dbReference>
<dbReference type="EMBL" id="ATMH01011655">
    <property type="protein sequence ID" value="EPY15920.1"/>
    <property type="molecule type" value="Genomic_DNA"/>
</dbReference>
<gene>
    <name evidence="1" type="ORF">STCU_11675</name>
</gene>
<organism evidence="1 2">
    <name type="scientific">Strigomonas culicis</name>
    <dbReference type="NCBI Taxonomy" id="28005"/>
    <lineage>
        <taxon>Eukaryota</taxon>
        <taxon>Discoba</taxon>
        <taxon>Euglenozoa</taxon>
        <taxon>Kinetoplastea</taxon>
        <taxon>Metakinetoplastina</taxon>
        <taxon>Trypanosomatida</taxon>
        <taxon>Trypanosomatidae</taxon>
        <taxon>Strigomonadinae</taxon>
        <taxon>Strigomonas</taxon>
    </lineage>
</organism>
<dbReference type="GO" id="GO:0046982">
    <property type="term" value="F:protein heterodimerization activity"/>
    <property type="evidence" value="ECO:0007669"/>
    <property type="project" value="InterPro"/>
</dbReference>
<accession>S9UZD4</accession>
<comment type="caution">
    <text evidence="1">The sequence shown here is derived from an EMBL/GenBank/DDBJ whole genome shotgun (WGS) entry which is preliminary data.</text>
</comment>
<dbReference type="OrthoDB" id="1707486at2759"/>
<proteinExistence type="predicted"/>